<accession>A0A0A3XXL0</accession>
<dbReference type="EMBL" id="JBEPTQ010000002">
    <property type="protein sequence ID" value="MET4723808.1"/>
    <property type="molecule type" value="Genomic_DNA"/>
</dbReference>
<comment type="caution">
    <text evidence="1">The sequence shown here is derived from an EMBL/GenBank/DDBJ whole genome shotgun (WGS) entry which is preliminary data.</text>
</comment>
<dbReference type="EMBL" id="JRPN01000014">
    <property type="protein sequence ID" value="KGT79125.1"/>
    <property type="molecule type" value="Genomic_DNA"/>
</dbReference>
<evidence type="ECO:0000313" key="4">
    <source>
        <dbReference type="Proteomes" id="UP001549291"/>
    </source>
</evidence>
<dbReference type="AlphaFoldDB" id="A0A0A3XXL0"/>
<sequence length="212" mass="22578">MKTEIKTGSFVHVVATINKTAGDGKIMYVNPSVSTIASDAATDKDVELVAYDDKGKEVYREPVVIRRSSAEPDRPNEVGLIQADLPRVSGMKSVSLQLKGQEISRYEAGAAPPGPAAGATFGLELAGAAAASRRPLKIDQLGGLQPVAGVTYSVQVKPDNRSTWDTIAVSRPTPEVDVDRNQFAGAKRAAVRVLRTTGFDEEIIAEDTVDLK</sequence>
<evidence type="ECO:0000313" key="2">
    <source>
        <dbReference type="EMBL" id="MET4723808.1"/>
    </source>
</evidence>
<protein>
    <submittedName>
        <fullName evidence="1">Uncharacterized protein</fullName>
    </submittedName>
</protein>
<name>A0A0A3XXL0_BRAJP</name>
<dbReference type="Proteomes" id="UP001549291">
    <property type="component" value="Unassembled WGS sequence"/>
</dbReference>
<organism evidence="1 3">
    <name type="scientific">Bradyrhizobium japonicum</name>
    <dbReference type="NCBI Taxonomy" id="375"/>
    <lineage>
        <taxon>Bacteria</taxon>
        <taxon>Pseudomonadati</taxon>
        <taxon>Pseudomonadota</taxon>
        <taxon>Alphaproteobacteria</taxon>
        <taxon>Hyphomicrobiales</taxon>
        <taxon>Nitrobacteraceae</taxon>
        <taxon>Bradyrhizobium</taxon>
    </lineage>
</organism>
<reference evidence="1 3" key="1">
    <citation type="submission" date="2014-09" db="EMBL/GenBank/DDBJ databases">
        <title>Draft genome of Bradyrhizobium japonicum Is-34.</title>
        <authorList>
            <person name="Tsurumaru H."/>
            <person name="Yamakawa T."/>
            <person name="Hashimoto S."/>
            <person name="Okizaki K."/>
            <person name="Kanesaki Y."/>
            <person name="Yoshikawa H."/>
            <person name="Yajima S."/>
        </authorList>
    </citation>
    <scope>NUCLEOTIDE SEQUENCE [LARGE SCALE GENOMIC DNA]</scope>
    <source>
        <strain evidence="1 3">Is-34</strain>
    </source>
</reference>
<proteinExistence type="predicted"/>
<evidence type="ECO:0000313" key="1">
    <source>
        <dbReference type="EMBL" id="KGT79125.1"/>
    </source>
</evidence>
<dbReference type="RefSeq" id="WP_038931384.1">
    <property type="nucleotide sequence ID" value="NZ_CP066351.1"/>
</dbReference>
<reference evidence="2 4" key="2">
    <citation type="submission" date="2024-06" db="EMBL/GenBank/DDBJ databases">
        <title>Genomic Encyclopedia of Type Strains, Phase V (KMG-V): Genome sequencing to study the core and pangenomes of soil and plant-associated prokaryotes.</title>
        <authorList>
            <person name="Whitman W."/>
        </authorList>
    </citation>
    <scope>NUCLEOTIDE SEQUENCE [LARGE SCALE GENOMIC DNA]</scope>
    <source>
        <strain evidence="2 4">USDA 160</strain>
    </source>
</reference>
<dbReference type="Proteomes" id="UP000030377">
    <property type="component" value="Unassembled WGS sequence"/>
</dbReference>
<keyword evidence="4" id="KW-1185">Reference proteome</keyword>
<gene>
    <name evidence="2" type="ORF">ABIF63_007914</name>
    <name evidence="1" type="ORF">MA20_17445</name>
</gene>
<evidence type="ECO:0000313" key="3">
    <source>
        <dbReference type="Proteomes" id="UP000030377"/>
    </source>
</evidence>